<evidence type="ECO:0000256" key="10">
    <source>
        <dbReference type="SAM" id="MobiDB-lite"/>
    </source>
</evidence>
<dbReference type="SMART" id="SM00758">
    <property type="entry name" value="PA14"/>
    <property type="match status" value="1"/>
</dbReference>
<dbReference type="GO" id="GO:0032580">
    <property type="term" value="C:Golgi cisterna membrane"/>
    <property type="evidence" value="ECO:0007669"/>
    <property type="project" value="UniProtKB-SubCell"/>
</dbReference>
<comment type="catalytic activity">
    <reaction evidence="9">
        <text>an N-acetyl-beta-D-glucosaminyl derivative + UDP-N-acetyl-alpha-D-galactosamine = an N-acetyl-beta-D-galactosaminyl-(1-&gt;4)-N-acetyl-beta-D-glucosaminyl derivative + UDP + H(+)</text>
        <dbReference type="Rhea" id="RHEA:20493"/>
        <dbReference type="ChEBI" id="CHEBI:15378"/>
        <dbReference type="ChEBI" id="CHEBI:58223"/>
        <dbReference type="ChEBI" id="CHEBI:61631"/>
        <dbReference type="ChEBI" id="CHEBI:67138"/>
        <dbReference type="ChEBI" id="CHEBI:138027"/>
        <dbReference type="EC" id="2.4.1.244"/>
    </reaction>
</comment>
<dbReference type="InterPro" id="IPR029044">
    <property type="entry name" value="Nucleotide-diphossugar_trans"/>
</dbReference>
<protein>
    <recommendedName>
        <fullName evidence="9">Beta-1,4-N-acetylgalactosaminyltransferase</fullName>
        <ecNumber evidence="9">2.4.1.244</ecNumber>
    </recommendedName>
</protein>
<dbReference type="GeneTree" id="ENSGT01050000244857"/>
<feature type="domain" description="PA14" evidence="11">
    <location>
        <begin position="92"/>
        <end position="253"/>
    </location>
</feature>
<dbReference type="EC" id="2.4.1.244" evidence="9"/>
<dbReference type="RefSeq" id="XP_018519359.1">
    <property type="nucleotide sequence ID" value="XM_018663843.2"/>
</dbReference>
<feature type="region of interest" description="Disordered" evidence="10">
    <location>
        <begin position="685"/>
        <end position="733"/>
    </location>
</feature>
<accession>A0A4W6DB18</accession>
<keyword evidence="3 9" id="KW-0808">Transferase</keyword>
<keyword evidence="7 9" id="KW-0333">Golgi apparatus</keyword>
<dbReference type="GeneID" id="108875136"/>
<name>A0A4W6DB18_LATCA</name>
<dbReference type="CTD" id="553524"/>
<keyword evidence="13" id="KW-1185">Reference proteome</keyword>
<dbReference type="PANTHER" id="PTHR12369:SF15">
    <property type="entry name" value="BETA-1,4-N-ACETYLGALACTOSAMINYLTRANSFERASE 3"/>
    <property type="match status" value="1"/>
</dbReference>
<comment type="function">
    <text evidence="9">Transfers N-acetylgalactosamine (GalNAc) from UDP-GalNAc to N-acetylglucosamine-beta-benzyl with a beta-1,4-linkage to form N,N'-diacetyllactosediamine, GalNAc-beta-1,4-GlcNAc structures in N-linked glycans and probably O-linked glycans.</text>
</comment>
<dbReference type="Ensembl" id="ENSLCAT00010022544.1">
    <property type="protein sequence ID" value="ENSLCAP00010022067.1"/>
    <property type="gene ID" value="ENSLCAG00010010392.1"/>
</dbReference>
<dbReference type="PROSITE" id="PS51820">
    <property type="entry name" value="PA14"/>
    <property type="match status" value="1"/>
</dbReference>
<dbReference type="SUPFAM" id="SSF53448">
    <property type="entry name" value="Nucleotide-diphospho-sugar transferases"/>
    <property type="match status" value="1"/>
</dbReference>
<evidence type="ECO:0000313" key="13">
    <source>
        <dbReference type="Proteomes" id="UP000314980"/>
    </source>
</evidence>
<evidence type="ECO:0000313" key="12">
    <source>
        <dbReference type="Ensembl" id="ENSLCAP00010022067.1"/>
    </source>
</evidence>
<feature type="region of interest" description="Disordered" evidence="10">
    <location>
        <begin position="411"/>
        <end position="437"/>
    </location>
</feature>
<dbReference type="PANTHER" id="PTHR12369">
    <property type="entry name" value="CHONDROITIN SYNTHASE"/>
    <property type="match status" value="1"/>
</dbReference>
<gene>
    <name evidence="12" type="primary">B4GALNT3</name>
    <name evidence="14" type="synonym">b4galnt3b</name>
</gene>
<keyword evidence="5 9" id="KW-0735">Signal-anchor</keyword>
<proteinExistence type="inferred from homology"/>
<dbReference type="InterPro" id="IPR051227">
    <property type="entry name" value="CS_glycosyltransferase"/>
</dbReference>
<comment type="subcellular location">
    <subcellularLocation>
        <location evidence="1 9">Golgi apparatus</location>
        <location evidence="1 9">Golgi stack membrane</location>
        <topology evidence="1 9">Single-pass type II membrane protein</topology>
    </subcellularLocation>
</comment>
<evidence type="ECO:0000256" key="9">
    <source>
        <dbReference type="RuleBase" id="RU364016"/>
    </source>
</evidence>
<dbReference type="AlphaFoldDB" id="A0A4W6DB18"/>
<dbReference type="InParanoid" id="A0A4W6DB18"/>
<feature type="compositionally biased region" description="Basic and acidic residues" evidence="10">
    <location>
        <begin position="685"/>
        <end position="716"/>
    </location>
</feature>
<keyword evidence="6" id="KW-1133">Transmembrane helix</keyword>
<dbReference type="GO" id="GO:0033842">
    <property type="term" value="F:N-acetyl-beta-glucosaminyl-derivative 4-beta-N-acetylgalactosaminyltransferase activity"/>
    <property type="evidence" value="ECO:0007669"/>
    <property type="project" value="UniProtKB-EC"/>
</dbReference>
<dbReference type="Pfam" id="PF05679">
    <property type="entry name" value="CHGN"/>
    <property type="match status" value="1"/>
</dbReference>
<keyword evidence="4" id="KW-0812">Transmembrane</keyword>
<feature type="compositionally biased region" description="Basic and acidic residues" evidence="10">
    <location>
        <begin position="542"/>
        <end position="555"/>
    </location>
</feature>
<evidence type="ECO:0000256" key="8">
    <source>
        <dbReference type="ARBA" id="ARBA00023136"/>
    </source>
</evidence>
<dbReference type="Proteomes" id="UP000694890">
    <property type="component" value="Linkage group LG10"/>
</dbReference>
<dbReference type="Pfam" id="PF07691">
    <property type="entry name" value="PA14"/>
    <property type="match status" value="1"/>
</dbReference>
<evidence type="ECO:0000259" key="11">
    <source>
        <dbReference type="PROSITE" id="PS51820"/>
    </source>
</evidence>
<sequence length="1088" mass="127348">MISAFFPLKKLRRNGKYLLFGAILLVGAVAVYHEMVAAKAWNGETGMNPDADSGSWRRAMFEEQVRGDHQPNYVEDPAAFSFSYTPQTWKPEYKGQANLHVFEDWCGSSTAELRKNLHYPLYPHSRTTVQKLAVSPQWTNYGLRIFGYLHPYTDGEFVFALSSDDNSEFWLSTDDSPLNLQLLAWVGKTGKEWTAPGEFEKYAGQTSRPVRLSAQRRYFFEVIHKQDHKGTDHVEVAWQLLDQDFRFMIIESKHISLYVNESAFLMSDVAHIPQTAASHQHTPTKQHNAAADMLREDPRDTLHQVPLINSKFLQGVLPDCSYKPSYTIKDFPLLRYQGLQFVHMSYIYPNDYTRLTHMESENTCFYSESPYYMKMFGFYRYMRLDRPGMQENRDTDRDLGFQRRKSVIDEEDEFDNEAYQREKETRPDQIDNNLFPDYGDDYDDYAKNRRRKLFSLLGEETNNSLNSYDTRLNVDKLHRRQEKDNASQPLQLKPMQISNHHLRQNQTELKLESPVKKVEQIKPKGKRPAKRQKVRSAKANVRPRDREELKVKERPAVPSEQLKVKQHQIQRSRKMNQTQIQRLKDSKIQFLERNAPLALNPTVAKQQRTVTRAVELQQAANKRFTTPRRDINRPLVRLNQRDTDTRERLRDKEIEMNMPLRQDLENSIHRGKMITRDKMDKKWLDPVREEDQVGNRDEVRNKAKNTRDTREGERDSLWGPPEDFTTDDEDLTPAPVFDTEVNWSQTFHVNHLDLQARRSDWIDLRCNVSGNLLLHSSDALPIVEAFMDQFKEKHQGQFTLVRVVNVVKRLDGMQGSRYLLELELRDVNGQLLRLSQYIYALFRHSRKRIRDFGFQQQKPELVLCNPVGFRWNPAATVHFIVPVKNQARWVQQLITDMEKLFRETGDANFNLIITDYNSTDMDVRKALQKSSLPRYQYVKLSGNFERSAGLQAGINLINDNHSIVFLCDLHIHFPSSIIDTIRKHCVEGYMAFAPIVMRLDCGATPLEARGYWEVNGFGLLGIYKSDLDAVGGMNTKEFTDRWGGEDWELLDRILQAGLEVERIYLRNFSHHYHSKRGMWNRRMSPSQR</sequence>
<comment type="similarity">
    <text evidence="2 9">Belongs to the chondroitin N-acetylgalactosaminyltransferase family.</text>
</comment>
<evidence type="ECO:0000256" key="4">
    <source>
        <dbReference type="ARBA" id="ARBA00022692"/>
    </source>
</evidence>
<organism evidence="12 13">
    <name type="scientific">Lates calcarifer</name>
    <name type="common">Barramundi</name>
    <name type="synonym">Holocentrus calcarifer</name>
    <dbReference type="NCBI Taxonomy" id="8187"/>
    <lineage>
        <taxon>Eukaryota</taxon>
        <taxon>Metazoa</taxon>
        <taxon>Chordata</taxon>
        <taxon>Craniata</taxon>
        <taxon>Vertebrata</taxon>
        <taxon>Euteleostomi</taxon>
        <taxon>Actinopterygii</taxon>
        <taxon>Neopterygii</taxon>
        <taxon>Teleostei</taxon>
        <taxon>Neoteleostei</taxon>
        <taxon>Acanthomorphata</taxon>
        <taxon>Carangaria</taxon>
        <taxon>Carangaria incertae sedis</taxon>
        <taxon>Centropomidae</taxon>
        <taxon>Lates</taxon>
    </lineage>
</organism>
<reference evidence="12" key="3">
    <citation type="submission" date="2025-05" db="UniProtKB">
        <authorList>
            <consortium name="Ensembl"/>
        </authorList>
    </citation>
    <scope>IDENTIFICATION</scope>
</reference>
<dbReference type="STRING" id="8187.ENSLCAP00010022067"/>
<reference evidence="14" key="2">
    <citation type="submission" date="2025-04" db="UniProtKB">
        <authorList>
            <consortium name="RefSeq"/>
        </authorList>
    </citation>
    <scope>IDENTIFICATION</scope>
    <source>
        <tissue evidence="14">Brain</tissue>
    </source>
</reference>
<evidence type="ECO:0000256" key="7">
    <source>
        <dbReference type="ARBA" id="ARBA00023034"/>
    </source>
</evidence>
<evidence type="ECO:0000256" key="2">
    <source>
        <dbReference type="ARBA" id="ARBA00009239"/>
    </source>
</evidence>
<feature type="compositionally biased region" description="Basic residues" evidence="10">
    <location>
        <begin position="523"/>
        <end position="536"/>
    </location>
</feature>
<dbReference type="KEGG" id="lcf:108875136"/>
<evidence type="ECO:0000256" key="1">
    <source>
        <dbReference type="ARBA" id="ARBA00004447"/>
    </source>
</evidence>
<evidence type="ECO:0000256" key="5">
    <source>
        <dbReference type="ARBA" id="ARBA00022968"/>
    </source>
</evidence>
<dbReference type="InterPro" id="IPR037524">
    <property type="entry name" value="PA14/GLEYA"/>
</dbReference>
<evidence type="ECO:0000313" key="14">
    <source>
        <dbReference type="RefSeq" id="XP_018519359.1"/>
    </source>
</evidence>
<reference evidence="13" key="1">
    <citation type="submission" date="2015-09" db="EMBL/GenBank/DDBJ databases">
        <authorList>
            <person name="Sai Rama Sridatta P."/>
        </authorList>
    </citation>
    <scope>NUCLEOTIDE SEQUENCE [LARGE SCALE GENOMIC DNA]</scope>
</reference>
<feature type="compositionally biased region" description="Basic and acidic residues" evidence="10">
    <location>
        <begin position="418"/>
        <end position="429"/>
    </location>
</feature>
<feature type="region of interest" description="Disordered" evidence="10">
    <location>
        <begin position="518"/>
        <end position="562"/>
    </location>
</feature>
<keyword evidence="8" id="KW-0472">Membrane</keyword>
<evidence type="ECO:0000256" key="6">
    <source>
        <dbReference type="ARBA" id="ARBA00022989"/>
    </source>
</evidence>
<dbReference type="OrthoDB" id="5971499at2759"/>
<dbReference type="Gene3D" id="3.90.550.10">
    <property type="entry name" value="Spore Coat Polysaccharide Biosynthesis Protein SpsA, Chain A"/>
    <property type="match status" value="1"/>
</dbReference>
<dbReference type="Proteomes" id="UP000314980">
    <property type="component" value="Unassembled WGS sequence"/>
</dbReference>
<evidence type="ECO:0000256" key="3">
    <source>
        <dbReference type="ARBA" id="ARBA00022679"/>
    </source>
</evidence>
<dbReference type="InterPro" id="IPR008428">
    <property type="entry name" value="Chond_GalNAc"/>
</dbReference>
<dbReference type="InterPro" id="IPR011658">
    <property type="entry name" value="PA14_dom"/>
</dbReference>